<dbReference type="OrthoDB" id="10261433at2759"/>
<comment type="catalytic activity">
    <reaction evidence="29">
        <text>L-ornithine + glyoxylate = 5-amino-2-oxopentanoate + glycine</text>
        <dbReference type="Rhea" id="RHEA:77331"/>
        <dbReference type="ChEBI" id="CHEBI:36655"/>
        <dbReference type="ChEBI" id="CHEBI:46911"/>
        <dbReference type="ChEBI" id="CHEBI:57305"/>
        <dbReference type="ChEBI" id="CHEBI:58802"/>
    </reaction>
</comment>
<evidence type="ECO:0000256" key="23">
    <source>
        <dbReference type="ARBA" id="ARBA00043825"/>
    </source>
</evidence>
<comment type="catalytic activity">
    <reaction evidence="19">
        <text>2-oxobutanoate + L-alanine = (2S)-2-aminobutanoate + pyruvate</text>
        <dbReference type="Rhea" id="RHEA:77355"/>
        <dbReference type="ChEBI" id="CHEBI:15361"/>
        <dbReference type="ChEBI" id="CHEBI:16763"/>
        <dbReference type="ChEBI" id="CHEBI:57972"/>
        <dbReference type="ChEBI" id="CHEBI:74359"/>
        <dbReference type="EC" id="2.6.1.44"/>
    </reaction>
</comment>
<evidence type="ECO:0000256" key="28">
    <source>
        <dbReference type="ARBA" id="ARBA00047892"/>
    </source>
</evidence>
<evidence type="ECO:0000256" key="12">
    <source>
        <dbReference type="ARBA" id="ARBA00041845"/>
    </source>
</evidence>
<comment type="catalytic activity">
    <reaction evidence="22">
        <text>N(omega),N('omega)-dimethyl-L-arginine + pyruvate = 5-(3,3'-dimethylguanidino)-2-oxopentanoate + L-alanine</text>
        <dbReference type="Rhea" id="RHEA:77307"/>
        <dbReference type="ChEBI" id="CHEBI:15361"/>
        <dbReference type="ChEBI" id="CHEBI:57972"/>
        <dbReference type="ChEBI" id="CHEBI:197308"/>
        <dbReference type="ChEBI" id="CHEBI:197310"/>
    </reaction>
</comment>
<evidence type="ECO:0000256" key="29">
    <source>
        <dbReference type="ARBA" id="ARBA00048264"/>
    </source>
</evidence>
<evidence type="ECO:0000256" key="18">
    <source>
        <dbReference type="ARBA" id="ARBA00043749"/>
    </source>
</evidence>
<comment type="catalytic activity">
    <reaction evidence="31">
        <text>N(omega),N(omega)-dimethyl-L-arginine + 2-oxobutanoate = 5-(3,3-dimethylguanidino)-2-oxopentanoate + (2S)-2-aminobutanoate</text>
        <dbReference type="Rhea" id="RHEA:77351"/>
        <dbReference type="ChEBI" id="CHEBI:16763"/>
        <dbReference type="ChEBI" id="CHEBI:58326"/>
        <dbReference type="ChEBI" id="CHEBI:74359"/>
        <dbReference type="ChEBI" id="CHEBI:197301"/>
    </reaction>
</comment>
<evidence type="ECO:0000256" key="32">
    <source>
        <dbReference type="ARBA" id="ARBA00048760"/>
    </source>
</evidence>
<comment type="catalytic activity">
    <reaction evidence="30">
        <text>2-oxohexanoate + N(omega),N(omega)-dimethyl-L-arginine = L-2-aminohexanoate + 5-(3,3-dimethylguanidino)-2-oxopentanoate</text>
        <dbReference type="Rhea" id="RHEA:77363"/>
        <dbReference type="ChEBI" id="CHEBI:35177"/>
        <dbReference type="ChEBI" id="CHEBI:58326"/>
        <dbReference type="ChEBI" id="CHEBI:58455"/>
        <dbReference type="ChEBI" id="CHEBI:197301"/>
    </reaction>
</comment>
<evidence type="ECO:0000256" key="15">
    <source>
        <dbReference type="ARBA" id="ARBA00043669"/>
    </source>
</evidence>
<evidence type="ECO:0000256" key="27">
    <source>
        <dbReference type="ARBA" id="ARBA00044258"/>
    </source>
</evidence>
<comment type="catalytic activity">
    <reaction evidence="23">
        <text>3-oxopropanoate + L-alanine = beta-alanine + pyruvate</text>
        <dbReference type="Rhea" id="RHEA:14077"/>
        <dbReference type="ChEBI" id="CHEBI:15361"/>
        <dbReference type="ChEBI" id="CHEBI:33190"/>
        <dbReference type="ChEBI" id="CHEBI:57966"/>
        <dbReference type="ChEBI" id="CHEBI:57972"/>
        <dbReference type="EC" id="2.6.1.18"/>
    </reaction>
    <physiologicalReaction direction="right-to-left" evidence="23">
        <dbReference type="Rhea" id="RHEA:14079"/>
    </physiologicalReaction>
</comment>
<dbReference type="GO" id="GO:0016223">
    <property type="term" value="F:beta-alanine:pyruvate transaminase activity"/>
    <property type="evidence" value="ECO:0007669"/>
    <property type="project" value="UniProtKB-EC"/>
</dbReference>
<keyword evidence="6" id="KW-0032">Aminotransferase</keyword>
<evidence type="ECO:0000256" key="20">
    <source>
        <dbReference type="ARBA" id="ARBA00043758"/>
    </source>
</evidence>
<keyword evidence="37" id="KW-1185">Reference proteome</keyword>
<comment type="catalytic activity">
    <reaction evidence="18">
        <text>N(omega),N(omega)-dimethyl-L-arginine + oxaloacetate = 5-(3,3-dimethylguanidino)-2-oxopentanoate + L-aspartate</text>
        <dbReference type="Rhea" id="RHEA:77343"/>
        <dbReference type="ChEBI" id="CHEBI:16452"/>
        <dbReference type="ChEBI" id="CHEBI:29991"/>
        <dbReference type="ChEBI" id="CHEBI:58326"/>
        <dbReference type="ChEBI" id="CHEBI:197301"/>
    </reaction>
</comment>
<evidence type="ECO:0000256" key="13">
    <source>
        <dbReference type="ARBA" id="ARBA00042611"/>
    </source>
</evidence>
<evidence type="ECO:0000256" key="9">
    <source>
        <dbReference type="ARBA" id="ARBA00039130"/>
    </source>
</evidence>
<comment type="catalytic activity">
    <reaction evidence="28">
        <text>N(omega),N(omega)-dimethyl-L-arginine + glyoxylate = 5-(3,3-dimethylguanidino)-2-oxopentanoate + glycine</text>
        <dbReference type="Rhea" id="RHEA:77311"/>
        <dbReference type="ChEBI" id="CHEBI:36655"/>
        <dbReference type="ChEBI" id="CHEBI:57305"/>
        <dbReference type="ChEBI" id="CHEBI:58326"/>
        <dbReference type="ChEBI" id="CHEBI:197301"/>
    </reaction>
</comment>
<evidence type="ECO:0000256" key="30">
    <source>
        <dbReference type="ARBA" id="ARBA00048500"/>
    </source>
</evidence>
<dbReference type="GO" id="GO:0009436">
    <property type="term" value="P:glyoxylate catabolic process"/>
    <property type="evidence" value="ECO:0007669"/>
    <property type="project" value="TreeGrafter"/>
</dbReference>
<comment type="subunit">
    <text evidence="4">Homotetramer.</text>
</comment>
<evidence type="ECO:0000256" key="22">
    <source>
        <dbReference type="ARBA" id="ARBA00043798"/>
    </source>
</evidence>
<feature type="non-terminal residue" evidence="36">
    <location>
        <position position="1"/>
    </location>
</feature>
<dbReference type="PANTHER" id="PTHR45688">
    <property type="match status" value="1"/>
</dbReference>
<comment type="catalytic activity">
    <reaction evidence="17">
        <text>(R)-3-amino-2-methylpropanoate + pyruvate = 2-methyl-3-oxopropanoate + L-alanine</text>
        <dbReference type="Rhea" id="RHEA:18393"/>
        <dbReference type="ChEBI" id="CHEBI:15361"/>
        <dbReference type="ChEBI" id="CHEBI:57700"/>
        <dbReference type="ChEBI" id="CHEBI:57731"/>
        <dbReference type="ChEBI" id="CHEBI:57972"/>
        <dbReference type="EC" id="2.6.1.40"/>
    </reaction>
    <physiologicalReaction direction="left-to-right" evidence="17">
        <dbReference type="Rhea" id="RHEA:18394"/>
    </physiologicalReaction>
</comment>
<evidence type="ECO:0000256" key="4">
    <source>
        <dbReference type="ARBA" id="ARBA00011881"/>
    </source>
</evidence>
<comment type="subcellular location">
    <subcellularLocation>
        <location evidence="2">Mitochondrion</location>
    </subcellularLocation>
</comment>
<evidence type="ECO:0000256" key="8">
    <source>
        <dbReference type="ARBA" id="ARBA00033660"/>
    </source>
</evidence>
<comment type="cofactor">
    <cofactor evidence="1">
        <name>pyridoxal 5'-phosphate</name>
        <dbReference type="ChEBI" id="CHEBI:597326"/>
    </cofactor>
</comment>
<comment type="catalytic activity">
    <reaction evidence="24">
        <text>2-oxopentanoate + N(omega),N(omega)-dimethyl-L-arginine = 5-(3,3-dimethylguanidino)-2-oxopentanoate + L-2-aminopentanoate</text>
        <dbReference type="Rhea" id="RHEA:77359"/>
        <dbReference type="ChEBI" id="CHEBI:28644"/>
        <dbReference type="ChEBI" id="CHEBI:58326"/>
        <dbReference type="ChEBI" id="CHEBI:58441"/>
        <dbReference type="ChEBI" id="CHEBI:197301"/>
    </reaction>
</comment>
<evidence type="ECO:0000256" key="21">
    <source>
        <dbReference type="ARBA" id="ARBA00043777"/>
    </source>
</evidence>
<comment type="catalytic activity">
    <reaction evidence="33">
        <text>oxaloacetate + L-alanine = L-aspartate + pyruvate</text>
        <dbReference type="Rhea" id="RHEA:77347"/>
        <dbReference type="ChEBI" id="CHEBI:15361"/>
        <dbReference type="ChEBI" id="CHEBI:16452"/>
        <dbReference type="ChEBI" id="CHEBI:29991"/>
        <dbReference type="ChEBI" id="CHEBI:57972"/>
    </reaction>
</comment>
<evidence type="ECO:0000256" key="2">
    <source>
        <dbReference type="ARBA" id="ARBA00004173"/>
    </source>
</evidence>
<dbReference type="EC" id="2.6.1.44" evidence="5"/>
<comment type="function">
    <text evidence="35">Multifunctional aminotransferase with a broad substrate specificity. Catalyzes the conversion of glyoxylate to glycine using alanine as the amino donor. Catalyzes metabolism of not L- but the D-isomer of D-beta-aminoisobutyric acid to generate 2-methyl-3-oxopropanoate and alanine. Catalyzes the transfer of the amino group from beta-alanine to pyruvate to yield L-alanine and 3-oxopropanoate. Can metabolize NG-monomethyl-L-arginine (NMMA), asymmetric NG,NG-dimethyl-L-arginine (ADMA) and symmetric NG,N'G-dimethyl-L-arginine (SDMA). ADMA is a potent inhibitor of nitric-oxide (NO) synthase, and this activity provides mechanism through which the kidney regulates blood pressure.</text>
</comment>
<dbReference type="InterPro" id="IPR015424">
    <property type="entry name" value="PyrdxlP-dep_Trfase"/>
</dbReference>
<dbReference type="Pfam" id="PF00202">
    <property type="entry name" value="Aminotran_3"/>
    <property type="match status" value="1"/>
</dbReference>
<protein>
    <recommendedName>
        <fullName evidence="10">Alanine--glyoxylate aminotransferase 2, mitochondrial</fullName>
        <ecNumber evidence="25">2.6.1.18</ecNumber>
        <ecNumber evidence="9">2.6.1.40</ecNumber>
        <ecNumber evidence="5">2.6.1.44</ecNumber>
    </recommendedName>
    <alternativeName>
        <fullName evidence="11">(R)-3-amino-2-methylpropionate--pyruvate transaminase</fullName>
    </alternativeName>
    <alternativeName>
        <fullName evidence="13">Beta-ALAAT II</fullName>
    </alternativeName>
    <alternativeName>
        <fullName evidence="14">Beta-alanine-pyruvate aminotransferase</fullName>
    </alternativeName>
    <alternativeName>
        <fullName evidence="27">D-3-aminoisobutyrate-pyruvate aminotransferase</fullName>
    </alternativeName>
    <alternativeName>
        <fullName evidence="12">D-AIBAT</fullName>
    </alternativeName>
    <alternativeName>
        <fullName evidence="26">D-beta-aminoisobutyrate-pyruvate aminotransferase</fullName>
    </alternativeName>
</protein>
<dbReference type="Gene3D" id="3.90.1150.10">
    <property type="entry name" value="Aspartate Aminotransferase, domain 1"/>
    <property type="match status" value="1"/>
</dbReference>
<reference evidence="36 37" key="1">
    <citation type="submission" date="2015-09" db="EMBL/GenBank/DDBJ databases">
        <title>Draft genome of the parasitic nematode Teladorsagia circumcincta isolate WARC Sus (inbred).</title>
        <authorList>
            <person name="Mitreva M."/>
        </authorList>
    </citation>
    <scope>NUCLEOTIDE SEQUENCE [LARGE SCALE GENOMIC DNA]</scope>
    <source>
        <strain evidence="36 37">S</strain>
    </source>
</reference>
<dbReference type="GO" id="GO:0019481">
    <property type="term" value="P:L-alanine catabolic process, by transamination"/>
    <property type="evidence" value="ECO:0007669"/>
    <property type="project" value="TreeGrafter"/>
</dbReference>
<evidence type="ECO:0000256" key="24">
    <source>
        <dbReference type="ARBA" id="ARBA00043826"/>
    </source>
</evidence>
<dbReference type="EMBL" id="KZ397161">
    <property type="protein sequence ID" value="PIO54409.1"/>
    <property type="molecule type" value="Genomic_DNA"/>
</dbReference>
<evidence type="ECO:0000256" key="10">
    <source>
        <dbReference type="ARBA" id="ARBA00039862"/>
    </source>
</evidence>
<dbReference type="PANTHER" id="PTHR45688:SF3">
    <property type="entry name" value="ALANINE--GLYOXYLATE AMINOTRANSFERASE 2, MITOCHONDRIAL"/>
    <property type="match status" value="1"/>
</dbReference>
<accession>A0A2G9T8X0</accession>
<evidence type="ECO:0000256" key="14">
    <source>
        <dbReference type="ARBA" id="ARBA00042669"/>
    </source>
</evidence>
<comment type="similarity">
    <text evidence="3">Belongs to the class-III pyridoxal-phosphate-dependent aminotransferase family.</text>
</comment>
<dbReference type="GO" id="GO:0008453">
    <property type="term" value="F:alanine-glyoxylate transaminase activity"/>
    <property type="evidence" value="ECO:0007669"/>
    <property type="project" value="UniProtKB-EC"/>
</dbReference>
<comment type="catalytic activity">
    <reaction evidence="21">
        <text>L-ornithine + pyruvate = 5-amino-2-oxopentanoate + L-alanine</text>
        <dbReference type="Rhea" id="RHEA:77327"/>
        <dbReference type="ChEBI" id="CHEBI:15361"/>
        <dbReference type="ChEBI" id="CHEBI:46911"/>
        <dbReference type="ChEBI" id="CHEBI:57972"/>
        <dbReference type="ChEBI" id="CHEBI:58802"/>
    </reaction>
</comment>
<evidence type="ECO:0000256" key="25">
    <source>
        <dbReference type="ARBA" id="ARBA00044055"/>
    </source>
</evidence>
<comment type="catalytic activity">
    <reaction evidence="15">
        <text>N(omega),N(omega)-dimethyl-L-arginine + pyruvate = 5-(3,3-dimethylguanidino)-2-oxopentanoate + L-alanine</text>
        <dbReference type="Rhea" id="RHEA:77303"/>
        <dbReference type="ChEBI" id="CHEBI:15361"/>
        <dbReference type="ChEBI" id="CHEBI:57972"/>
        <dbReference type="ChEBI" id="CHEBI:58326"/>
        <dbReference type="ChEBI" id="CHEBI:197301"/>
    </reaction>
</comment>
<evidence type="ECO:0000256" key="5">
    <source>
        <dbReference type="ARBA" id="ARBA00013049"/>
    </source>
</evidence>
<gene>
    <name evidence="36" type="ORF">TELCIR_24229</name>
</gene>
<comment type="catalytic activity">
    <reaction evidence="20">
        <text>N(omega)-methyl-L-arginine + pyruvate = 5-(3-methylguanidino)-2-oxopentanoate + L-alanine</text>
        <dbReference type="Rhea" id="RHEA:77319"/>
        <dbReference type="ChEBI" id="CHEBI:15361"/>
        <dbReference type="ChEBI" id="CHEBI:57972"/>
        <dbReference type="ChEBI" id="CHEBI:114953"/>
        <dbReference type="ChEBI" id="CHEBI:197314"/>
    </reaction>
</comment>
<evidence type="ECO:0000256" key="7">
    <source>
        <dbReference type="ARBA" id="ARBA00022679"/>
    </source>
</evidence>
<evidence type="ECO:0000256" key="3">
    <source>
        <dbReference type="ARBA" id="ARBA00008954"/>
    </source>
</evidence>
<dbReference type="EC" id="2.6.1.18" evidence="25"/>
<evidence type="ECO:0000313" key="36">
    <source>
        <dbReference type="EMBL" id="PIO54409.1"/>
    </source>
</evidence>
<evidence type="ECO:0000256" key="6">
    <source>
        <dbReference type="ARBA" id="ARBA00022576"/>
    </source>
</evidence>
<evidence type="ECO:0000256" key="31">
    <source>
        <dbReference type="ARBA" id="ARBA00048560"/>
    </source>
</evidence>
<evidence type="ECO:0000256" key="35">
    <source>
        <dbReference type="ARBA" id="ARBA00058068"/>
    </source>
</evidence>
<comment type="catalytic activity">
    <reaction evidence="8">
        <text>glyoxylate + L-alanine = glycine + pyruvate</text>
        <dbReference type="Rhea" id="RHEA:24248"/>
        <dbReference type="ChEBI" id="CHEBI:15361"/>
        <dbReference type="ChEBI" id="CHEBI:36655"/>
        <dbReference type="ChEBI" id="CHEBI:57305"/>
        <dbReference type="ChEBI" id="CHEBI:57972"/>
        <dbReference type="EC" id="2.6.1.44"/>
    </reaction>
    <physiologicalReaction direction="left-to-right" evidence="8">
        <dbReference type="Rhea" id="RHEA:24249"/>
    </physiologicalReaction>
</comment>
<organism evidence="36 37">
    <name type="scientific">Teladorsagia circumcincta</name>
    <name type="common">Brown stomach worm</name>
    <name type="synonym">Ostertagia circumcincta</name>
    <dbReference type="NCBI Taxonomy" id="45464"/>
    <lineage>
        <taxon>Eukaryota</taxon>
        <taxon>Metazoa</taxon>
        <taxon>Ecdysozoa</taxon>
        <taxon>Nematoda</taxon>
        <taxon>Chromadorea</taxon>
        <taxon>Rhabditida</taxon>
        <taxon>Rhabditina</taxon>
        <taxon>Rhabditomorpha</taxon>
        <taxon>Strongyloidea</taxon>
        <taxon>Trichostrongylidae</taxon>
        <taxon>Teladorsagia</taxon>
    </lineage>
</organism>
<comment type="catalytic activity">
    <reaction evidence="34">
        <text>N(omega),N('omega)-dimethyl-L-arginine + glyoxylate = 5-(3,3'-dimethylguanidino)-2-oxopentanoate + glycine</text>
        <dbReference type="Rhea" id="RHEA:77315"/>
        <dbReference type="ChEBI" id="CHEBI:36655"/>
        <dbReference type="ChEBI" id="CHEBI:57305"/>
        <dbReference type="ChEBI" id="CHEBI:197308"/>
        <dbReference type="ChEBI" id="CHEBI:197310"/>
    </reaction>
</comment>
<dbReference type="SUPFAM" id="SSF53383">
    <property type="entry name" value="PLP-dependent transferases"/>
    <property type="match status" value="1"/>
</dbReference>
<dbReference type="AlphaFoldDB" id="A0A2G9T8X0"/>
<feature type="non-terminal residue" evidence="36">
    <location>
        <position position="65"/>
    </location>
</feature>
<sequence length="65" mass="7103">VIEEEKLQENCAVVGDYFLKQLASIDSPLIGDVRGKGLMIGVEFIDENGKPLPVDRVGNIFEGVK</sequence>
<evidence type="ECO:0000256" key="16">
    <source>
        <dbReference type="ARBA" id="ARBA00043679"/>
    </source>
</evidence>
<evidence type="ECO:0000256" key="17">
    <source>
        <dbReference type="ARBA" id="ARBA00043726"/>
    </source>
</evidence>
<evidence type="ECO:0000313" key="37">
    <source>
        <dbReference type="Proteomes" id="UP000230423"/>
    </source>
</evidence>
<evidence type="ECO:0000256" key="34">
    <source>
        <dbReference type="ARBA" id="ARBA00049480"/>
    </source>
</evidence>
<dbReference type="GO" id="GO:0047305">
    <property type="term" value="F:(R)-3-amino-2-methylpropionate-pyruvate transaminase activity"/>
    <property type="evidence" value="ECO:0007669"/>
    <property type="project" value="UniProtKB-EC"/>
</dbReference>
<comment type="catalytic activity">
    <reaction evidence="32">
        <text>N(omega)-methyl-L-arginine + glyoxylate = 5-(3-methylguanidino)-2-oxopentanoate + glycine</text>
        <dbReference type="Rhea" id="RHEA:77323"/>
        <dbReference type="ChEBI" id="CHEBI:36655"/>
        <dbReference type="ChEBI" id="CHEBI:57305"/>
        <dbReference type="ChEBI" id="CHEBI:114953"/>
        <dbReference type="ChEBI" id="CHEBI:197314"/>
    </reaction>
</comment>
<dbReference type="GO" id="GO:0005739">
    <property type="term" value="C:mitochondrion"/>
    <property type="evidence" value="ECO:0007669"/>
    <property type="project" value="UniProtKB-SubCell"/>
</dbReference>
<evidence type="ECO:0000256" key="11">
    <source>
        <dbReference type="ARBA" id="ARBA00041662"/>
    </source>
</evidence>
<name>A0A2G9T8X0_TELCI</name>
<dbReference type="GO" id="GO:0030170">
    <property type="term" value="F:pyridoxal phosphate binding"/>
    <property type="evidence" value="ECO:0007669"/>
    <property type="project" value="InterPro"/>
</dbReference>
<comment type="catalytic activity">
    <reaction evidence="16">
        <text>(2S)-2-aminobutanoate + glyoxylate = 2-oxobutanoate + glycine</text>
        <dbReference type="Rhea" id="RHEA:77339"/>
        <dbReference type="ChEBI" id="CHEBI:16763"/>
        <dbReference type="ChEBI" id="CHEBI:36655"/>
        <dbReference type="ChEBI" id="CHEBI:57305"/>
        <dbReference type="ChEBI" id="CHEBI:74359"/>
    </reaction>
</comment>
<dbReference type="EC" id="2.6.1.40" evidence="9"/>
<evidence type="ECO:0000256" key="1">
    <source>
        <dbReference type="ARBA" id="ARBA00001933"/>
    </source>
</evidence>
<keyword evidence="7" id="KW-0808">Transferase</keyword>
<evidence type="ECO:0000256" key="26">
    <source>
        <dbReference type="ARBA" id="ARBA00044257"/>
    </source>
</evidence>
<evidence type="ECO:0000256" key="19">
    <source>
        <dbReference type="ARBA" id="ARBA00043751"/>
    </source>
</evidence>
<proteinExistence type="inferred from homology"/>
<dbReference type="InterPro" id="IPR015422">
    <property type="entry name" value="PyrdxlP-dep_Trfase_small"/>
</dbReference>
<evidence type="ECO:0000256" key="33">
    <source>
        <dbReference type="ARBA" id="ARBA00048916"/>
    </source>
</evidence>
<dbReference type="Proteomes" id="UP000230423">
    <property type="component" value="Unassembled WGS sequence"/>
</dbReference>
<dbReference type="InterPro" id="IPR005814">
    <property type="entry name" value="Aminotrans_3"/>
</dbReference>